<comment type="subcellular location">
    <subcellularLocation>
        <location evidence="1">Cell membrane</location>
        <topology evidence="1">Multi-pass membrane protein</topology>
    </subcellularLocation>
</comment>
<keyword evidence="5 6" id="KW-0472">Membrane</keyword>
<feature type="transmembrane region" description="Helical" evidence="6">
    <location>
        <begin position="66"/>
        <end position="92"/>
    </location>
</feature>
<feature type="transmembrane region" description="Helical" evidence="6">
    <location>
        <begin position="290"/>
        <end position="310"/>
    </location>
</feature>
<evidence type="ECO:0000259" key="7">
    <source>
        <dbReference type="Pfam" id="PF03553"/>
    </source>
</evidence>
<dbReference type="PANTHER" id="PTHR43478">
    <property type="entry name" value="NA+/H+ ANTIPORTER-RELATED"/>
    <property type="match status" value="1"/>
</dbReference>
<feature type="transmembrane region" description="Helical" evidence="6">
    <location>
        <begin position="232"/>
        <end position="251"/>
    </location>
</feature>
<keyword evidence="3 6" id="KW-0812">Transmembrane</keyword>
<evidence type="ECO:0000256" key="4">
    <source>
        <dbReference type="ARBA" id="ARBA00022989"/>
    </source>
</evidence>
<keyword evidence="4 6" id="KW-1133">Transmembrane helix</keyword>
<gene>
    <name evidence="8" type="ORF">RILFYP67_03679</name>
</gene>
<evidence type="ECO:0000256" key="2">
    <source>
        <dbReference type="ARBA" id="ARBA00022475"/>
    </source>
</evidence>
<dbReference type="InterPro" id="IPR018461">
    <property type="entry name" value="Na/H_Antiport_NhaC-like_C"/>
</dbReference>
<dbReference type="RefSeq" id="WP_015520387.1">
    <property type="nucleotide sequence ID" value="NZ_CACRUM010000011.1"/>
</dbReference>
<sequence length="550" mass="58811">MKRKQIGMLIFLAVIVILLFVTANTSGVITDPGNYQCGVYATVFALLPPVIAIGLALITKEVYTSLLAGIITGGLLYSNFNLELMINTIFFQEDGGMVYKLADAWNVGILVFLVMLGILVSMLNKAGGSAAFGKWASKHIKTRIGAQISVMILGVLIFVDDYFNCLTVGSVMRPVTDRHKVSRAKLSYIIDATAAPVCIIAPISSWAAAVTSSVPEDSGINGFAVFLQTIPYNLYAILTLVMVLLVTVLRVDFGPMKKHEMNAIAGDLFTTPGRPYEGNEEEVINEKAHVLDLILPVAVLIASCIVTMVYTGGFFEGASFVDAFAASDASVGLVLGGAVTLVFTFIYYMMRDVLSFEEFAKCIPEGFQSMIAPILILTMAWTLSGMTNLLGAKYFVADLVANSASAMQGFLPMIIFLVAAFLAFATGTSWGTFSILIPIVIGVFPEGQMMVISIASCLAGAVCGDHCSPISDTTIMASAGGHCEHVNHVVTQLPYVLVVGSVCMVGYLLIGIFKAVGLDAIVWLTLPICIVLLCVVLFVIRTKNGGKEEI</sequence>
<dbReference type="EMBL" id="CACRUM010000011">
    <property type="protein sequence ID" value="VYT71430.1"/>
    <property type="molecule type" value="Genomic_DNA"/>
</dbReference>
<protein>
    <submittedName>
        <fullName evidence="8">Na+/H+ antiporter family protein</fullName>
    </submittedName>
</protein>
<organism evidence="8">
    <name type="scientific">Roseburia intestinalis</name>
    <dbReference type="NCBI Taxonomy" id="166486"/>
    <lineage>
        <taxon>Bacteria</taxon>
        <taxon>Bacillati</taxon>
        <taxon>Bacillota</taxon>
        <taxon>Clostridia</taxon>
        <taxon>Lachnospirales</taxon>
        <taxon>Lachnospiraceae</taxon>
        <taxon>Roseburia</taxon>
    </lineage>
</organism>
<dbReference type="PANTHER" id="PTHR43478:SF1">
    <property type="entry name" value="NA+_H+ ANTIPORTER NHAC-LIKE C-TERMINAL DOMAIN-CONTAINING PROTEIN"/>
    <property type="match status" value="1"/>
</dbReference>
<accession>A0A6N2Z0R9</accession>
<feature type="transmembrane region" description="Helical" evidence="6">
    <location>
        <begin position="104"/>
        <end position="123"/>
    </location>
</feature>
<reference evidence="8" key="1">
    <citation type="submission" date="2019-11" db="EMBL/GenBank/DDBJ databases">
        <authorList>
            <person name="Feng L."/>
        </authorList>
    </citation>
    <scope>NUCLEOTIDE SEQUENCE</scope>
    <source>
        <strain evidence="8">RintestinalisLFYP67</strain>
    </source>
</reference>
<evidence type="ECO:0000256" key="1">
    <source>
        <dbReference type="ARBA" id="ARBA00004651"/>
    </source>
</evidence>
<dbReference type="GO" id="GO:0005886">
    <property type="term" value="C:plasma membrane"/>
    <property type="evidence" value="ECO:0007669"/>
    <property type="project" value="UniProtKB-SubCell"/>
</dbReference>
<feature type="transmembrane region" description="Helical" evidence="6">
    <location>
        <begin position="520"/>
        <end position="540"/>
    </location>
</feature>
<evidence type="ECO:0000256" key="6">
    <source>
        <dbReference type="SAM" id="Phobius"/>
    </source>
</evidence>
<feature type="domain" description="Na+/H+ antiporter NhaC-like C-terminal" evidence="7">
    <location>
        <begin position="198"/>
        <end position="512"/>
    </location>
</feature>
<keyword evidence="2" id="KW-1003">Cell membrane</keyword>
<evidence type="ECO:0000256" key="3">
    <source>
        <dbReference type="ARBA" id="ARBA00022692"/>
    </source>
</evidence>
<feature type="transmembrane region" description="Helical" evidence="6">
    <location>
        <begin position="330"/>
        <end position="350"/>
    </location>
</feature>
<dbReference type="Pfam" id="PF03553">
    <property type="entry name" value="Na_H_antiporter"/>
    <property type="match status" value="1"/>
</dbReference>
<feature type="transmembrane region" description="Helical" evidence="6">
    <location>
        <begin position="39"/>
        <end position="59"/>
    </location>
</feature>
<evidence type="ECO:0000256" key="5">
    <source>
        <dbReference type="ARBA" id="ARBA00023136"/>
    </source>
</evidence>
<feature type="transmembrane region" description="Helical" evidence="6">
    <location>
        <begin position="411"/>
        <end position="444"/>
    </location>
</feature>
<name>A0A6N2Z0R9_9FIRM</name>
<proteinExistence type="predicted"/>
<feature type="transmembrane region" description="Helical" evidence="6">
    <location>
        <begin position="371"/>
        <end position="391"/>
    </location>
</feature>
<evidence type="ECO:0000313" key="8">
    <source>
        <dbReference type="EMBL" id="VYT71430.1"/>
    </source>
</evidence>
<feature type="transmembrane region" description="Helical" evidence="6">
    <location>
        <begin position="495"/>
        <end position="514"/>
    </location>
</feature>
<dbReference type="AlphaFoldDB" id="A0A6N2Z0R9"/>